<dbReference type="RefSeq" id="WP_319955364.1">
    <property type="nucleotide sequence ID" value="NZ_JAXAVX010000011.1"/>
</dbReference>
<sequence length="471" mass="49397">MIPPLSHEVLAEPDATDGPGGLGHYLQAVKSADLGRQNGLVADVIGLVVEATGLRAEVGELCHVHPARRGTGLEPVPAEVVGFRAGRTLLMPLGELTGIGPGTTVTASGHPFRLAVGEELLGRVLDGLGRPIDGLEEPDGPLRSTVAPPPDPLSRPRITERIGLGVRALDALVPCGRGQRLGIFAGSGVGKSSLLGMIARSTTADVNVIALVGERGRELREFVERDLGSALERSVVVCATSDQPALVRIRAAYTATAIAEHFRDQGQDVVLMMDSVTRFATAQREVGLAIGEPPATRGYTPSVFAQLPRLLERAGTSPRGSITGLYTVLVDGDDMNEPIADAVRSILDGHVVLTRDMAHRGHYPAIDVLQSVSRLVGDLTGADERAAATRVRGLLADHRDRADLIAIGAYQPGSDPRTDTAIALREPVEAFLRQAPDEPSSVAEAVEALRALGDRALELDAAQAPAEPAAA</sequence>
<comment type="catalytic activity">
    <reaction evidence="12">
        <text>ATP + H2O + cellular proteinSide 1 = ADP + phosphate + cellular proteinSide 2.</text>
        <dbReference type="EC" id="7.4.2.8"/>
    </reaction>
</comment>
<evidence type="ECO:0000256" key="4">
    <source>
        <dbReference type="ARBA" id="ARBA00022490"/>
    </source>
</evidence>
<keyword evidence="6" id="KW-0067">ATP-binding</keyword>
<keyword evidence="11" id="KW-0066">ATP synthesis</keyword>
<dbReference type="CDD" id="cd01136">
    <property type="entry name" value="ATPase_flagellum-secretory_path_III"/>
    <property type="match status" value="1"/>
</dbReference>
<dbReference type="SMART" id="SM00382">
    <property type="entry name" value="AAA"/>
    <property type="match status" value="1"/>
</dbReference>
<keyword evidence="4" id="KW-0963">Cytoplasm</keyword>
<dbReference type="InterPro" id="IPR004100">
    <property type="entry name" value="ATPase_F1/V1/A1_a/bsu_N"/>
</dbReference>
<evidence type="ECO:0000256" key="5">
    <source>
        <dbReference type="ARBA" id="ARBA00022741"/>
    </source>
</evidence>
<dbReference type="InterPro" id="IPR020003">
    <property type="entry name" value="ATPase_a/bsu_AS"/>
</dbReference>
<evidence type="ECO:0000256" key="7">
    <source>
        <dbReference type="ARBA" id="ARBA00022927"/>
    </source>
</evidence>
<reference evidence="15 16" key="1">
    <citation type="submission" date="2023-11" db="EMBL/GenBank/DDBJ databases">
        <authorList>
            <person name="Xu M."/>
            <person name="Jiang T."/>
        </authorList>
    </citation>
    <scope>NUCLEOTIDE SEQUENCE [LARGE SCALE GENOMIC DNA]</scope>
    <source>
        <strain evidence="15 16">SD</strain>
    </source>
</reference>
<dbReference type="Pfam" id="PF02874">
    <property type="entry name" value="ATP-synt_ab_N"/>
    <property type="match status" value="1"/>
</dbReference>
<dbReference type="CDD" id="cd18117">
    <property type="entry name" value="ATP-synt_flagellum-secretory_path_III_N"/>
    <property type="match status" value="1"/>
</dbReference>
<feature type="domain" description="AAA+ ATPase" evidence="14">
    <location>
        <begin position="177"/>
        <end position="358"/>
    </location>
</feature>
<gene>
    <name evidence="15" type="ORF">SK069_16575</name>
</gene>
<evidence type="ECO:0000259" key="14">
    <source>
        <dbReference type="SMART" id="SM00382"/>
    </source>
</evidence>
<keyword evidence="11" id="KW-0139">CF(1)</keyword>
<dbReference type="InterPro" id="IPR003593">
    <property type="entry name" value="AAA+_ATPase"/>
</dbReference>
<evidence type="ECO:0000256" key="10">
    <source>
        <dbReference type="ARBA" id="ARBA00023136"/>
    </source>
</evidence>
<evidence type="ECO:0000256" key="6">
    <source>
        <dbReference type="ARBA" id="ARBA00022840"/>
    </source>
</evidence>
<evidence type="ECO:0000313" key="16">
    <source>
        <dbReference type="Proteomes" id="UP001277761"/>
    </source>
</evidence>
<dbReference type="InterPro" id="IPR005714">
    <property type="entry name" value="ATPase_T3SS_FliI/YscN"/>
</dbReference>
<evidence type="ECO:0000313" key="15">
    <source>
        <dbReference type="EMBL" id="MDX8153215.1"/>
    </source>
</evidence>
<keyword evidence="5" id="KW-0547">Nucleotide-binding</keyword>
<comment type="subcellular location">
    <subcellularLocation>
        <location evidence="1">Cytoplasm</location>
    </subcellularLocation>
</comment>
<evidence type="ECO:0000256" key="13">
    <source>
        <dbReference type="SAM" id="MobiDB-lite"/>
    </source>
</evidence>
<keyword evidence="9" id="KW-0406">Ion transport</keyword>
<keyword evidence="3" id="KW-1003">Cell membrane</keyword>
<dbReference type="PROSITE" id="PS00152">
    <property type="entry name" value="ATPASE_ALPHA_BETA"/>
    <property type="match status" value="1"/>
</dbReference>
<comment type="caution">
    <text evidence="15">The sequence shown here is derived from an EMBL/GenBank/DDBJ whole genome shotgun (WGS) entry which is preliminary data.</text>
</comment>
<dbReference type="NCBIfam" id="TIGR01026">
    <property type="entry name" value="fliI_yscN"/>
    <property type="match status" value="1"/>
</dbReference>
<evidence type="ECO:0000256" key="11">
    <source>
        <dbReference type="ARBA" id="ARBA00023196"/>
    </source>
</evidence>
<accession>A0ABU4VR01</accession>
<keyword evidence="2" id="KW-0813">Transport</keyword>
<dbReference type="InterPro" id="IPR040627">
    <property type="entry name" value="T3SS_ATPase_C"/>
</dbReference>
<dbReference type="SUPFAM" id="SSF52540">
    <property type="entry name" value="P-loop containing nucleoside triphosphate hydrolases"/>
    <property type="match status" value="1"/>
</dbReference>
<feature type="region of interest" description="Disordered" evidence="13">
    <location>
        <begin position="134"/>
        <end position="157"/>
    </location>
</feature>
<keyword evidence="8" id="KW-1278">Translocase</keyword>
<organism evidence="15 16">
    <name type="scientific">Patulibacter brassicae</name>
    <dbReference type="NCBI Taxonomy" id="1705717"/>
    <lineage>
        <taxon>Bacteria</taxon>
        <taxon>Bacillati</taxon>
        <taxon>Actinomycetota</taxon>
        <taxon>Thermoleophilia</taxon>
        <taxon>Solirubrobacterales</taxon>
        <taxon>Patulibacteraceae</taxon>
        <taxon>Patulibacter</taxon>
    </lineage>
</organism>
<dbReference type="Proteomes" id="UP001277761">
    <property type="component" value="Unassembled WGS sequence"/>
</dbReference>
<evidence type="ECO:0000256" key="8">
    <source>
        <dbReference type="ARBA" id="ARBA00022967"/>
    </source>
</evidence>
<evidence type="ECO:0000256" key="3">
    <source>
        <dbReference type="ARBA" id="ARBA00022475"/>
    </source>
</evidence>
<keyword evidence="16" id="KW-1185">Reference proteome</keyword>
<dbReference type="InterPro" id="IPR000194">
    <property type="entry name" value="ATPase_F1/V1/A1_a/bsu_nucl-bd"/>
</dbReference>
<evidence type="ECO:0000256" key="2">
    <source>
        <dbReference type="ARBA" id="ARBA00022448"/>
    </source>
</evidence>
<dbReference type="PANTHER" id="PTHR15184:SF9">
    <property type="entry name" value="SPI-1 TYPE 3 SECRETION SYSTEM ATPASE"/>
    <property type="match status" value="1"/>
</dbReference>
<dbReference type="PANTHER" id="PTHR15184">
    <property type="entry name" value="ATP SYNTHASE"/>
    <property type="match status" value="1"/>
</dbReference>
<dbReference type="InterPro" id="IPR027417">
    <property type="entry name" value="P-loop_NTPase"/>
</dbReference>
<evidence type="ECO:0000256" key="9">
    <source>
        <dbReference type="ARBA" id="ARBA00023065"/>
    </source>
</evidence>
<evidence type="ECO:0000256" key="12">
    <source>
        <dbReference type="ARBA" id="ARBA00034006"/>
    </source>
</evidence>
<protein>
    <submittedName>
        <fullName evidence="15">FliI/YscN family ATPase</fullName>
    </submittedName>
</protein>
<keyword evidence="10" id="KW-0472">Membrane</keyword>
<keyword evidence="7" id="KW-0653">Protein transport</keyword>
<name>A0ABU4VR01_9ACTN</name>
<evidence type="ECO:0000256" key="1">
    <source>
        <dbReference type="ARBA" id="ARBA00004496"/>
    </source>
</evidence>
<dbReference type="Pfam" id="PF18269">
    <property type="entry name" value="T3SS_ATPase_C"/>
    <property type="match status" value="1"/>
</dbReference>
<dbReference type="EMBL" id="JAXAVX010000011">
    <property type="protein sequence ID" value="MDX8153215.1"/>
    <property type="molecule type" value="Genomic_DNA"/>
</dbReference>
<dbReference type="Gene3D" id="3.40.50.12240">
    <property type="match status" value="1"/>
</dbReference>
<dbReference type="Pfam" id="PF00006">
    <property type="entry name" value="ATP-synt_ab"/>
    <property type="match status" value="1"/>
</dbReference>
<dbReference type="InterPro" id="IPR050053">
    <property type="entry name" value="ATPase_alpha/beta_chains"/>
</dbReference>
<proteinExistence type="predicted"/>